<keyword evidence="4 5" id="KW-0456">Lyase</keyword>
<evidence type="ECO:0000259" key="8">
    <source>
        <dbReference type="Pfam" id="PF00278"/>
    </source>
</evidence>
<dbReference type="EC" id="4.1.1.20" evidence="5 6"/>
<feature type="domain" description="Orn/DAP/Arg decarboxylase 2 C-terminal" evidence="8">
    <location>
        <begin position="22"/>
        <end position="356"/>
    </location>
</feature>
<feature type="domain" description="Orn/DAP/Arg decarboxylase 2 N-terminal" evidence="9">
    <location>
        <begin position="27"/>
        <end position="268"/>
    </location>
</feature>
<keyword evidence="11" id="KW-1185">Reference proteome</keyword>
<dbReference type="RefSeq" id="WP_330973806.1">
    <property type="nucleotide sequence ID" value="NZ_JAZGLY010000002.1"/>
</dbReference>
<dbReference type="InterPro" id="IPR022653">
    <property type="entry name" value="De-COase2_pyr-phos_BS"/>
</dbReference>
<dbReference type="NCBIfam" id="TIGR01048">
    <property type="entry name" value="lysA"/>
    <property type="match status" value="1"/>
</dbReference>
<evidence type="ECO:0000256" key="4">
    <source>
        <dbReference type="ARBA" id="ARBA00023239"/>
    </source>
</evidence>
<feature type="modified residue" description="N6-(pyridoxal phosphate)lysine" evidence="5">
    <location>
        <position position="52"/>
    </location>
</feature>
<dbReference type="PANTHER" id="PTHR43727:SF2">
    <property type="entry name" value="GROUP IV DECARBOXYLASE"/>
    <property type="match status" value="1"/>
</dbReference>
<comment type="caution">
    <text evidence="5">Lacks conserved residue(s) required for the propagation of feature annotation.</text>
</comment>
<protein>
    <recommendedName>
        <fullName evidence="5 6">Diaminopimelate decarboxylase</fullName>
        <shortName evidence="5">DAP decarboxylase</shortName>
        <shortName evidence="5">DAPDC</shortName>
        <ecNumber evidence="5 6">4.1.1.20</ecNumber>
    </recommendedName>
</protein>
<feature type="binding site" evidence="5">
    <location>
        <position position="358"/>
    </location>
    <ligand>
        <name>substrate</name>
    </ligand>
</feature>
<feature type="binding site" evidence="5">
    <location>
        <position position="358"/>
    </location>
    <ligand>
        <name>pyridoxal 5'-phosphate</name>
        <dbReference type="ChEBI" id="CHEBI:597326"/>
    </ligand>
</feature>
<dbReference type="PRINTS" id="PR01179">
    <property type="entry name" value="ODADCRBXLASE"/>
</dbReference>
<comment type="subunit">
    <text evidence="5">Homodimer.</text>
</comment>
<dbReference type="GO" id="GO:0008836">
    <property type="term" value="F:diaminopimelate decarboxylase activity"/>
    <property type="evidence" value="ECO:0007669"/>
    <property type="project" value="UniProtKB-EC"/>
</dbReference>
<evidence type="ECO:0000256" key="3">
    <source>
        <dbReference type="ARBA" id="ARBA00022898"/>
    </source>
</evidence>
<comment type="similarity">
    <text evidence="5">Belongs to the Orn/Lys/Arg decarboxylase class-II family. LysA subfamily.</text>
</comment>
<comment type="cofactor">
    <cofactor evidence="1 5 7">
        <name>pyridoxal 5'-phosphate</name>
        <dbReference type="ChEBI" id="CHEBI:597326"/>
    </cofactor>
</comment>
<keyword evidence="5 7" id="KW-0457">Lysine biosynthesis</keyword>
<dbReference type="Gene3D" id="3.20.20.10">
    <property type="entry name" value="Alanine racemase"/>
    <property type="match status" value="1"/>
</dbReference>
<dbReference type="Pfam" id="PF00278">
    <property type="entry name" value="Orn_DAP_Arg_deC"/>
    <property type="match status" value="1"/>
</dbReference>
<dbReference type="Gene3D" id="2.40.37.10">
    <property type="entry name" value="Lyase, Ornithine Decarboxylase, Chain A, domain 1"/>
    <property type="match status" value="1"/>
</dbReference>
<evidence type="ECO:0000256" key="5">
    <source>
        <dbReference type="HAMAP-Rule" id="MF_02120"/>
    </source>
</evidence>
<name>A0ABU7REH1_9BACT</name>
<evidence type="ECO:0000256" key="7">
    <source>
        <dbReference type="RuleBase" id="RU003738"/>
    </source>
</evidence>
<comment type="pathway">
    <text evidence="5 7">Amino-acid biosynthesis; L-lysine biosynthesis via DAP pathway; L-lysine from DL-2,6-diaminopimelate: step 1/1.</text>
</comment>
<evidence type="ECO:0000259" key="9">
    <source>
        <dbReference type="Pfam" id="PF02784"/>
    </source>
</evidence>
<comment type="catalytic activity">
    <reaction evidence="5 7">
        <text>meso-2,6-diaminopimelate + H(+) = L-lysine + CO2</text>
        <dbReference type="Rhea" id="RHEA:15101"/>
        <dbReference type="ChEBI" id="CHEBI:15378"/>
        <dbReference type="ChEBI" id="CHEBI:16526"/>
        <dbReference type="ChEBI" id="CHEBI:32551"/>
        <dbReference type="ChEBI" id="CHEBI:57791"/>
        <dbReference type="EC" id="4.1.1.20"/>
    </reaction>
</comment>
<dbReference type="SUPFAM" id="SSF51419">
    <property type="entry name" value="PLP-binding barrel"/>
    <property type="match status" value="1"/>
</dbReference>
<feature type="binding site" evidence="5">
    <location>
        <position position="331"/>
    </location>
    <ligand>
        <name>substrate</name>
    </ligand>
</feature>
<evidence type="ECO:0000313" key="10">
    <source>
        <dbReference type="EMBL" id="MEE6186397.1"/>
    </source>
</evidence>
<dbReference type="InterPro" id="IPR022644">
    <property type="entry name" value="De-COase2_N"/>
</dbReference>
<evidence type="ECO:0000256" key="2">
    <source>
        <dbReference type="ARBA" id="ARBA00022793"/>
    </source>
</evidence>
<dbReference type="CDD" id="cd06828">
    <property type="entry name" value="PLPDE_III_DapDC"/>
    <property type="match status" value="1"/>
</dbReference>
<comment type="caution">
    <text evidence="10">The sequence shown here is derived from an EMBL/GenBank/DDBJ whole genome shotgun (WGS) entry which is preliminary data.</text>
</comment>
<dbReference type="InterPro" id="IPR022643">
    <property type="entry name" value="De-COase2_C"/>
</dbReference>
<dbReference type="InterPro" id="IPR000183">
    <property type="entry name" value="Orn/DAP/Arg_de-COase"/>
</dbReference>
<dbReference type="HAMAP" id="MF_02120">
    <property type="entry name" value="LysA"/>
    <property type="match status" value="1"/>
</dbReference>
<dbReference type="Proteomes" id="UP001357452">
    <property type="component" value="Unassembled WGS sequence"/>
</dbReference>
<comment type="function">
    <text evidence="5">Specifically catalyzes the decarboxylation of meso-diaminopimelate (meso-DAP) to L-lysine.</text>
</comment>
<dbReference type="PROSITE" id="PS00878">
    <property type="entry name" value="ODR_DC_2_1"/>
    <property type="match status" value="1"/>
</dbReference>
<proteinExistence type="inferred from homology"/>
<keyword evidence="3 5" id="KW-0663">Pyridoxal phosphate</keyword>
<evidence type="ECO:0000256" key="1">
    <source>
        <dbReference type="ARBA" id="ARBA00001933"/>
    </source>
</evidence>
<gene>
    <name evidence="5 10" type="primary">lysA</name>
    <name evidence="10" type="ORF">V2H41_03840</name>
</gene>
<dbReference type="Pfam" id="PF02784">
    <property type="entry name" value="Orn_Arg_deC_N"/>
    <property type="match status" value="1"/>
</dbReference>
<dbReference type="InterPro" id="IPR009006">
    <property type="entry name" value="Ala_racemase/Decarboxylase_C"/>
</dbReference>
<organism evidence="10 11">
    <name type="scientific">Niabella digestorum</name>
    <dbReference type="NCBI Taxonomy" id="3117701"/>
    <lineage>
        <taxon>Bacteria</taxon>
        <taxon>Pseudomonadati</taxon>
        <taxon>Bacteroidota</taxon>
        <taxon>Chitinophagia</taxon>
        <taxon>Chitinophagales</taxon>
        <taxon>Chitinophagaceae</taxon>
        <taxon>Niabella</taxon>
    </lineage>
</organism>
<sequence>MATELSTALLQQIANEYGTPVYVYDADKIKEQYKRLITAFNTDKVRFFYACKALTNINILKVLKNEGCNIDCSSINEVKLALYAGFEPKNILYTSNGIGFEEIEEAQSLGVIINIDSLSNLEKFGKKFGNSYPVGVRLRPNILAGGHLKISTGHDKSKFGIPVEQLDLLKAVVQQYDIQLTNLHIHTGSDIKDADIFLKGIAVLFDIIPHFPHLKSVDLGGGFKVAYKEDDPYLNIEELAVKVLQAFEAHERTRHLQIWFEPGKFLVSECGYFITKVNVLKETATTTFAGVNSGFNHLIRPMFYDAYHRIENITNPQGAIKEYTVTGNICETDTFAWSRPLPEVREGDLLVFRNAGAYGFEMSSNYNSRFKPAEVLVESGKPRLIRKRDVFEDLLRNQIIDTE</sequence>
<dbReference type="InterPro" id="IPR029066">
    <property type="entry name" value="PLP-binding_barrel"/>
</dbReference>
<feature type="binding site" evidence="5">
    <location>
        <position position="222"/>
    </location>
    <ligand>
        <name>pyridoxal 5'-phosphate</name>
        <dbReference type="ChEBI" id="CHEBI:597326"/>
    </ligand>
</feature>
<dbReference type="EMBL" id="JAZGLY010000002">
    <property type="protein sequence ID" value="MEE6186397.1"/>
    <property type="molecule type" value="Genomic_DNA"/>
</dbReference>
<dbReference type="InterPro" id="IPR002986">
    <property type="entry name" value="DAP_deCOOHase_LysA"/>
</dbReference>
<dbReference type="PANTHER" id="PTHR43727">
    <property type="entry name" value="DIAMINOPIMELATE DECARBOXYLASE"/>
    <property type="match status" value="1"/>
</dbReference>
<feature type="binding site" evidence="5">
    <location>
        <position position="304"/>
    </location>
    <ligand>
        <name>substrate</name>
    </ligand>
</feature>
<dbReference type="SUPFAM" id="SSF50621">
    <property type="entry name" value="Alanine racemase C-terminal domain-like"/>
    <property type="match status" value="1"/>
</dbReference>
<evidence type="ECO:0000313" key="11">
    <source>
        <dbReference type="Proteomes" id="UP001357452"/>
    </source>
</evidence>
<evidence type="ECO:0000256" key="6">
    <source>
        <dbReference type="NCBIfam" id="TIGR01048"/>
    </source>
</evidence>
<keyword evidence="5" id="KW-0028">Amino-acid biosynthesis</keyword>
<reference evidence="10 11" key="1">
    <citation type="submission" date="2024-01" db="EMBL/GenBank/DDBJ databases">
        <title>Niabella digestum sp. nov., isolated from waste digestion system.</title>
        <authorList>
            <person name="Zhang L."/>
        </authorList>
    </citation>
    <scope>NUCLEOTIDE SEQUENCE [LARGE SCALE GENOMIC DNA]</scope>
    <source>
        <strain evidence="10 11">A18</strain>
    </source>
</reference>
<keyword evidence="2 5" id="KW-0210">Decarboxylase</keyword>
<feature type="binding site" evidence="5">
    <location>
        <position position="300"/>
    </location>
    <ligand>
        <name>substrate</name>
    </ligand>
</feature>
<accession>A0ABU7REH1</accession>
<dbReference type="PRINTS" id="PR01181">
    <property type="entry name" value="DAPDCRBXLASE"/>
</dbReference>